<evidence type="ECO:0000256" key="2">
    <source>
        <dbReference type="ARBA" id="ARBA00022617"/>
    </source>
</evidence>
<feature type="compositionally biased region" description="Polar residues" evidence="11">
    <location>
        <begin position="64"/>
        <end position="73"/>
    </location>
</feature>
<dbReference type="Proteomes" id="UP000248758">
    <property type="component" value="Chromosome 1"/>
</dbReference>
<dbReference type="KEGG" id="tpty:NCTC11468_02561"/>
<feature type="binding site" description="axial binding residue" evidence="10">
    <location>
        <position position="45"/>
    </location>
    <ligand>
        <name>heme</name>
        <dbReference type="ChEBI" id="CHEBI:30413"/>
    </ligand>
    <ligandPart>
        <name>Fe</name>
        <dbReference type="ChEBI" id="CHEBI:18248"/>
    </ligandPart>
</feature>
<dbReference type="Pfam" id="PF03100">
    <property type="entry name" value="CcmE"/>
    <property type="match status" value="1"/>
</dbReference>
<keyword evidence="5" id="KW-0201">Cytochrome c-type biogenesis</keyword>
<evidence type="ECO:0000256" key="11">
    <source>
        <dbReference type="SAM" id="MobiDB-lite"/>
    </source>
</evidence>
<dbReference type="Gene3D" id="2.40.50.140">
    <property type="entry name" value="Nucleic acid-binding proteins"/>
    <property type="match status" value="1"/>
</dbReference>
<comment type="subcellular location">
    <subcellularLocation>
        <location evidence="1">Membrane</location>
    </subcellularLocation>
</comment>
<protein>
    <submittedName>
        <fullName evidence="12">Heme chaperone CcmE</fullName>
    </submittedName>
</protein>
<keyword evidence="6" id="KW-0735">Signal-anchor</keyword>
<dbReference type="GO" id="GO:0017004">
    <property type="term" value="P:cytochrome complex assembly"/>
    <property type="evidence" value="ECO:0007669"/>
    <property type="project" value="UniProtKB-KW"/>
</dbReference>
<reference evidence="12 13" key="1">
    <citation type="submission" date="2018-06" db="EMBL/GenBank/DDBJ databases">
        <authorList>
            <consortium name="Pathogen Informatics"/>
            <person name="Doyle S."/>
        </authorList>
    </citation>
    <scope>NUCLEOTIDE SEQUENCE [LARGE SCALE GENOMIC DNA]</scope>
    <source>
        <strain evidence="12 13">NCTC11468</strain>
    </source>
</reference>
<evidence type="ECO:0000256" key="1">
    <source>
        <dbReference type="ARBA" id="ARBA00004370"/>
    </source>
</evidence>
<dbReference type="InterPro" id="IPR036127">
    <property type="entry name" value="CcmE-like_sf"/>
</dbReference>
<feature type="region of interest" description="Disordered" evidence="11">
    <location>
        <begin position="49"/>
        <end position="73"/>
    </location>
</feature>
<evidence type="ECO:0000256" key="5">
    <source>
        <dbReference type="ARBA" id="ARBA00022748"/>
    </source>
</evidence>
<evidence type="ECO:0000256" key="6">
    <source>
        <dbReference type="ARBA" id="ARBA00022968"/>
    </source>
</evidence>
<keyword evidence="7" id="KW-1133">Transmembrane helix</keyword>
<keyword evidence="9" id="KW-0472">Membrane</keyword>
<keyword evidence="4 10" id="KW-0479">Metal-binding</keyword>
<dbReference type="InterPro" id="IPR012340">
    <property type="entry name" value="NA-bd_OB-fold"/>
</dbReference>
<dbReference type="GO" id="GO:0005886">
    <property type="term" value="C:plasma membrane"/>
    <property type="evidence" value="ECO:0007669"/>
    <property type="project" value="InterPro"/>
</dbReference>
<evidence type="ECO:0000256" key="9">
    <source>
        <dbReference type="ARBA" id="ARBA00023136"/>
    </source>
</evidence>
<evidence type="ECO:0000256" key="8">
    <source>
        <dbReference type="ARBA" id="ARBA00023004"/>
    </source>
</evidence>
<proteinExistence type="predicted"/>
<dbReference type="GO" id="GO:0020037">
    <property type="term" value="F:heme binding"/>
    <property type="evidence" value="ECO:0007669"/>
    <property type="project" value="InterPro"/>
</dbReference>
<organism evidence="12 13">
    <name type="scientific">Tatumella ptyseos</name>
    <dbReference type="NCBI Taxonomy" id="82987"/>
    <lineage>
        <taxon>Bacteria</taxon>
        <taxon>Pseudomonadati</taxon>
        <taxon>Pseudomonadota</taxon>
        <taxon>Gammaproteobacteria</taxon>
        <taxon>Enterobacterales</taxon>
        <taxon>Erwiniaceae</taxon>
        <taxon>Tatumella</taxon>
    </lineage>
</organism>
<name>A0A2X5NQC6_9GAMM</name>
<evidence type="ECO:0000256" key="7">
    <source>
        <dbReference type="ARBA" id="ARBA00022989"/>
    </source>
</evidence>
<dbReference type="SUPFAM" id="SSF82093">
    <property type="entry name" value="Heme chaperone CcmE"/>
    <property type="match status" value="1"/>
</dbReference>
<dbReference type="PANTHER" id="PTHR34128:SF2">
    <property type="entry name" value="CYTOCHROME C-TYPE BIOGENESIS PROTEIN CCME HOMOLOG, MITOCHONDRIAL"/>
    <property type="match status" value="1"/>
</dbReference>
<evidence type="ECO:0000256" key="3">
    <source>
        <dbReference type="ARBA" id="ARBA00022692"/>
    </source>
</evidence>
<keyword evidence="2 10" id="KW-0349">Heme</keyword>
<feature type="binding site" description="covalent" evidence="10">
    <location>
        <position position="41"/>
    </location>
    <ligand>
        <name>heme</name>
        <dbReference type="ChEBI" id="CHEBI:30413"/>
    </ligand>
</feature>
<evidence type="ECO:0000313" key="13">
    <source>
        <dbReference type="Proteomes" id="UP000248758"/>
    </source>
</evidence>
<gene>
    <name evidence="12" type="primary">ccmE_1</name>
    <name evidence="12" type="ORF">NCTC11468_02561</name>
</gene>
<sequence length="73" mass="7995">MVGVTYVGILPDLFREGQGIVAEGILEDGNVIKARQVLAKHDAKYTPPEITNAMKKNPDDPALNMQTMQGEQQ</sequence>
<dbReference type="EMBL" id="LS483499">
    <property type="protein sequence ID" value="SQK75711.1"/>
    <property type="molecule type" value="Genomic_DNA"/>
</dbReference>
<dbReference type="PANTHER" id="PTHR34128">
    <property type="entry name" value="CYTOCHROME C-TYPE BIOGENESIS PROTEIN CCME HOMOLOG, MITOCHONDRIAL"/>
    <property type="match status" value="1"/>
</dbReference>
<dbReference type="GO" id="GO:0017003">
    <property type="term" value="P:protein-heme linkage"/>
    <property type="evidence" value="ECO:0007669"/>
    <property type="project" value="InterPro"/>
</dbReference>
<keyword evidence="8 10" id="KW-0408">Iron</keyword>
<dbReference type="AlphaFoldDB" id="A0A2X5NQC6"/>
<evidence type="ECO:0000313" key="12">
    <source>
        <dbReference type="EMBL" id="SQK75711.1"/>
    </source>
</evidence>
<accession>A0A2X5NQC6</accession>
<keyword evidence="3" id="KW-0812">Transmembrane</keyword>
<evidence type="ECO:0000256" key="4">
    <source>
        <dbReference type="ARBA" id="ARBA00022723"/>
    </source>
</evidence>
<dbReference type="GO" id="GO:0046872">
    <property type="term" value="F:metal ion binding"/>
    <property type="evidence" value="ECO:0007669"/>
    <property type="project" value="UniProtKB-KW"/>
</dbReference>
<dbReference type="InterPro" id="IPR004329">
    <property type="entry name" value="CcmE"/>
</dbReference>
<evidence type="ECO:0000256" key="10">
    <source>
        <dbReference type="PIRSR" id="PIRSR604329-50"/>
    </source>
</evidence>